<dbReference type="PANTHER" id="PTHR21017:SF17">
    <property type="entry name" value="PROTEIN NIPSNAP"/>
    <property type="match status" value="1"/>
</dbReference>
<dbReference type="Proteomes" id="UP000216188">
    <property type="component" value="Unassembled WGS sequence"/>
</dbReference>
<gene>
    <name evidence="4" type="ORF">CEV34_3403</name>
    <name evidence="3" type="ORF">EHE22_24515</name>
</gene>
<evidence type="ECO:0000313" key="6">
    <source>
        <dbReference type="Proteomes" id="UP000526233"/>
    </source>
</evidence>
<reference evidence="3 6" key="2">
    <citation type="submission" date="2018-11" db="EMBL/GenBank/DDBJ databases">
        <title>Genome sequencing and analysis.</title>
        <authorList>
            <person name="Huang Y.-T."/>
        </authorList>
    </citation>
    <scope>NUCLEOTIDE SEQUENCE [LARGE SCALE GENOMIC DNA]</scope>
    <source>
        <strain evidence="3 6">SHIN</strain>
    </source>
</reference>
<dbReference type="EMBL" id="NNRM01000039">
    <property type="protein sequence ID" value="OYR23399.1"/>
    <property type="molecule type" value="Genomic_DNA"/>
</dbReference>
<dbReference type="PANTHER" id="PTHR21017">
    <property type="entry name" value="NIPSNAP-RELATED"/>
    <property type="match status" value="1"/>
</dbReference>
<keyword evidence="5" id="KW-1185">Reference proteome</keyword>
<proteinExistence type="inferred from homology"/>
<comment type="caution">
    <text evidence="4">The sequence shown here is derived from an EMBL/GenBank/DDBJ whole genome shotgun (WGS) entry which is preliminary data.</text>
</comment>
<comment type="similarity">
    <text evidence="1">Belongs to the NipSnap family.</text>
</comment>
<reference evidence="4 5" key="1">
    <citation type="submission" date="2017-07" db="EMBL/GenBank/DDBJ databases">
        <title>Phylogenetic study on the rhizospheric bacterium Ochrobactrum sp. A44.</title>
        <authorList>
            <person name="Krzyzanowska D.M."/>
            <person name="Ossowicki A."/>
            <person name="Rajewska M."/>
            <person name="Maciag T."/>
            <person name="Kaczynski Z."/>
            <person name="Czerwicka M."/>
            <person name="Jafra S."/>
        </authorList>
    </citation>
    <scope>NUCLEOTIDE SEQUENCE [LARGE SCALE GENOMIC DNA]</scope>
    <source>
        <strain evidence="4 5">CCUG 30717</strain>
    </source>
</reference>
<evidence type="ECO:0000259" key="2">
    <source>
        <dbReference type="Pfam" id="PF07978"/>
    </source>
</evidence>
<dbReference type="InterPro" id="IPR012577">
    <property type="entry name" value="NIPSNAP"/>
</dbReference>
<dbReference type="InterPro" id="IPR011008">
    <property type="entry name" value="Dimeric_a/b-barrel"/>
</dbReference>
<dbReference type="EMBL" id="PKQI01000004">
    <property type="protein sequence ID" value="NNV23551.1"/>
    <property type="molecule type" value="Genomic_DNA"/>
</dbReference>
<dbReference type="AlphaFoldDB" id="A0A256G8J4"/>
<evidence type="ECO:0000256" key="1">
    <source>
        <dbReference type="ARBA" id="ARBA00005291"/>
    </source>
</evidence>
<sequence length="104" mass="12076">MILEERDYHIVPGRIAEFIATYEQLGLKIQTEILGGFIGHFICDIGELNHVVALWRYETIADREERRARMLAHPGWQTYLEAIKGMIERQNIRILKPTAISPMV</sequence>
<dbReference type="RefSeq" id="WP_094544021.1">
    <property type="nucleotide sequence ID" value="NZ_CAXURC020000003.1"/>
</dbReference>
<dbReference type="Pfam" id="PF07978">
    <property type="entry name" value="NIPSNAP"/>
    <property type="match status" value="1"/>
</dbReference>
<dbReference type="InterPro" id="IPR051557">
    <property type="entry name" value="NipSnap_domain"/>
</dbReference>
<evidence type="ECO:0000313" key="4">
    <source>
        <dbReference type="EMBL" id="OYR23399.1"/>
    </source>
</evidence>
<dbReference type="Gene3D" id="3.30.70.100">
    <property type="match status" value="1"/>
</dbReference>
<organism evidence="4 5">
    <name type="scientific">Brucella pseudogrignonensis</name>
    <dbReference type="NCBI Taxonomy" id="419475"/>
    <lineage>
        <taxon>Bacteria</taxon>
        <taxon>Pseudomonadati</taxon>
        <taxon>Pseudomonadota</taxon>
        <taxon>Alphaproteobacteria</taxon>
        <taxon>Hyphomicrobiales</taxon>
        <taxon>Brucellaceae</taxon>
        <taxon>Brucella/Ochrobactrum group</taxon>
        <taxon>Brucella</taxon>
    </lineage>
</organism>
<dbReference type="GeneID" id="93111777"/>
<dbReference type="SUPFAM" id="SSF54909">
    <property type="entry name" value="Dimeric alpha+beta barrel"/>
    <property type="match status" value="1"/>
</dbReference>
<name>A0A256G8J4_9HYPH</name>
<accession>A0A256G8J4</accession>
<dbReference type="Proteomes" id="UP000526233">
    <property type="component" value="Unassembled WGS sequence"/>
</dbReference>
<evidence type="ECO:0000313" key="5">
    <source>
        <dbReference type="Proteomes" id="UP000216188"/>
    </source>
</evidence>
<evidence type="ECO:0000313" key="3">
    <source>
        <dbReference type="EMBL" id="NNV23551.1"/>
    </source>
</evidence>
<protein>
    <submittedName>
        <fullName evidence="4">NIPSNAP family protein</fullName>
    </submittedName>
</protein>
<feature type="domain" description="NIPSNAP" evidence="2">
    <location>
        <begin position="4"/>
        <end position="102"/>
    </location>
</feature>